<keyword evidence="1" id="KW-1133">Transmembrane helix</keyword>
<gene>
    <name evidence="2" type="ORF">EUA07_05045</name>
</gene>
<sequence>MTGLLTDVMHDYADRLGPPPVDLEAITRDGDRRVRHRRTALVGGIAAAAVVVAAGSALLGGGRAPGPDGGRADVADGTDAAPVALSWVEGSTLRRVGSPDVDLGVDVRAWVWAGDDIVLTDAARRVLVWTGDDLELVGTVAAPRADDAELVADGTRVAWAAPGDRVVHLDASTGEQKELGTAGERDTRVTALDGDMVYGVDRGGVFSWDTRSQEVEVLDPTGEQVVIDAEAATLVIADRRRRARVSGPAGELTFTTDSFANLSPDGTHLVSETDDEGVLLDTTTGERVALETGYAWALPFQWLDSDTVAVLAFSGSLSGVEEDRPHLLNCAVSTGACAPSQSLAAQFQLPVGIHFGD</sequence>
<organism evidence="2 3">
    <name type="scientific">Nocardioides ganghwensis</name>
    <dbReference type="NCBI Taxonomy" id="252230"/>
    <lineage>
        <taxon>Bacteria</taxon>
        <taxon>Bacillati</taxon>
        <taxon>Actinomycetota</taxon>
        <taxon>Actinomycetes</taxon>
        <taxon>Propionibacteriales</taxon>
        <taxon>Nocardioidaceae</taxon>
        <taxon>Nocardioides</taxon>
    </lineage>
</organism>
<keyword evidence="3" id="KW-1185">Reference proteome</keyword>
<accession>A0A4Q2SDG2</accession>
<reference evidence="2 3" key="1">
    <citation type="submission" date="2019-01" db="EMBL/GenBank/DDBJ databases">
        <title>Novel species of Nocardioides.</title>
        <authorList>
            <person name="Liu Q."/>
            <person name="Xin Y.-H."/>
        </authorList>
    </citation>
    <scope>NUCLEOTIDE SEQUENCE [LARGE SCALE GENOMIC DNA]</scope>
    <source>
        <strain evidence="2 3">CGMCC 4.6875</strain>
    </source>
</reference>
<dbReference type="RefSeq" id="WP_129453920.1">
    <property type="nucleotide sequence ID" value="NZ_JACXYX010000008.1"/>
</dbReference>
<dbReference type="OrthoDB" id="3777979at2"/>
<evidence type="ECO:0000313" key="3">
    <source>
        <dbReference type="Proteomes" id="UP000293291"/>
    </source>
</evidence>
<keyword evidence="1" id="KW-0472">Membrane</keyword>
<dbReference type="EMBL" id="SDWU01000005">
    <property type="protein sequence ID" value="RYC03365.1"/>
    <property type="molecule type" value="Genomic_DNA"/>
</dbReference>
<evidence type="ECO:0000313" key="2">
    <source>
        <dbReference type="EMBL" id="RYC03365.1"/>
    </source>
</evidence>
<proteinExistence type="predicted"/>
<evidence type="ECO:0000256" key="1">
    <source>
        <dbReference type="SAM" id="Phobius"/>
    </source>
</evidence>
<keyword evidence="1" id="KW-0812">Transmembrane</keyword>
<dbReference type="AlphaFoldDB" id="A0A4Q2SDG2"/>
<dbReference type="SUPFAM" id="SSF50969">
    <property type="entry name" value="YVTN repeat-like/Quinoprotein amine dehydrogenase"/>
    <property type="match status" value="1"/>
</dbReference>
<comment type="caution">
    <text evidence="2">The sequence shown here is derived from an EMBL/GenBank/DDBJ whole genome shotgun (WGS) entry which is preliminary data.</text>
</comment>
<feature type="transmembrane region" description="Helical" evidence="1">
    <location>
        <begin position="40"/>
        <end position="59"/>
    </location>
</feature>
<protein>
    <recommendedName>
        <fullName evidence="4">WD40 repeat domain-containing protein</fullName>
    </recommendedName>
</protein>
<evidence type="ECO:0008006" key="4">
    <source>
        <dbReference type="Google" id="ProtNLM"/>
    </source>
</evidence>
<dbReference type="InterPro" id="IPR011044">
    <property type="entry name" value="Quino_amine_DH_bsu"/>
</dbReference>
<name>A0A4Q2SDG2_9ACTN</name>
<dbReference type="Proteomes" id="UP000293291">
    <property type="component" value="Unassembled WGS sequence"/>
</dbReference>